<dbReference type="PRINTS" id="PR00721">
    <property type="entry name" value="STOMATIN"/>
</dbReference>
<dbReference type="Gene3D" id="3.30.479.30">
    <property type="entry name" value="Band 7 domain"/>
    <property type="match status" value="1"/>
</dbReference>
<dbReference type="InterPro" id="IPR036013">
    <property type="entry name" value="Band_7/SPFH_dom_sf"/>
</dbReference>
<dbReference type="STRING" id="4155.A0A022PW31"/>
<dbReference type="PANTHER" id="PTHR43327:SF10">
    <property type="entry name" value="STOMATIN-LIKE PROTEIN 2, MITOCHONDRIAL"/>
    <property type="match status" value="1"/>
</dbReference>
<dbReference type="InterPro" id="IPR050710">
    <property type="entry name" value="Band7/mec-2_domain"/>
</dbReference>
<sequence>MNFLRQNSVNKLRILAQIGSRAITTAPPPLVSAHQPAHPVAIAIRLTDQPADPITRYDISPPVNWGYLTVSDMNTCIIERFGKYAKTLTKGAHYLIPFVDRIAYVHSLKEQALCFPYQHAITKDNVLIVFDGIMYVKIVDPLLASYGVLNPLNSAIQLAIVVVQTEIGKIVGKNIYVEYSTLHEKTMISINKVIKDWGLECIRCEI</sequence>
<organism evidence="2 3">
    <name type="scientific">Erythranthe guttata</name>
    <name type="common">Yellow monkey flower</name>
    <name type="synonym">Mimulus guttatus</name>
    <dbReference type="NCBI Taxonomy" id="4155"/>
    <lineage>
        <taxon>Eukaryota</taxon>
        <taxon>Viridiplantae</taxon>
        <taxon>Streptophyta</taxon>
        <taxon>Embryophyta</taxon>
        <taxon>Tracheophyta</taxon>
        <taxon>Spermatophyta</taxon>
        <taxon>Magnoliopsida</taxon>
        <taxon>eudicotyledons</taxon>
        <taxon>Gunneridae</taxon>
        <taxon>Pentapetalae</taxon>
        <taxon>asterids</taxon>
        <taxon>lamiids</taxon>
        <taxon>Lamiales</taxon>
        <taxon>Phrymaceae</taxon>
        <taxon>Erythranthe</taxon>
    </lineage>
</organism>
<reference evidence="2 3" key="1">
    <citation type="journal article" date="2013" name="Proc. Natl. Acad. Sci. U.S.A.">
        <title>Fine-scale variation in meiotic recombination in Mimulus inferred from population shotgun sequencing.</title>
        <authorList>
            <person name="Hellsten U."/>
            <person name="Wright K.M."/>
            <person name="Jenkins J."/>
            <person name="Shu S."/>
            <person name="Yuan Y."/>
            <person name="Wessler S.R."/>
            <person name="Schmutz J."/>
            <person name="Willis J.H."/>
            <person name="Rokhsar D.S."/>
        </authorList>
    </citation>
    <scope>NUCLEOTIDE SEQUENCE [LARGE SCALE GENOMIC DNA]</scope>
    <source>
        <strain evidence="3">cv. DUN x IM62</strain>
    </source>
</reference>
<dbReference type="EMBL" id="KI632289">
    <property type="protein sequence ID" value="EYU19739.1"/>
    <property type="molecule type" value="Genomic_DNA"/>
</dbReference>
<evidence type="ECO:0000313" key="2">
    <source>
        <dbReference type="EMBL" id="EYU19739.1"/>
    </source>
</evidence>
<dbReference type="InterPro" id="IPR001972">
    <property type="entry name" value="Stomatin_HflK_fam"/>
</dbReference>
<accession>A0A022PW31</accession>
<dbReference type="Pfam" id="PF01145">
    <property type="entry name" value="Band_7"/>
    <property type="match status" value="1"/>
</dbReference>
<keyword evidence="3" id="KW-1185">Reference proteome</keyword>
<proteinExistence type="predicted"/>
<dbReference type="PANTHER" id="PTHR43327">
    <property type="entry name" value="STOMATIN-LIKE PROTEIN 2, MITOCHONDRIAL"/>
    <property type="match status" value="1"/>
</dbReference>
<evidence type="ECO:0000259" key="1">
    <source>
        <dbReference type="SMART" id="SM00244"/>
    </source>
</evidence>
<evidence type="ECO:0000313" key="3">
    <source>
        <dbReference type="Proteomes" id="UP000030748"/>
    </source>
</evidence>
<dbReference type="SMART" id="SM00244">
    <property type="entry name" value="PHB"/>
    <property type="match status" value="1"/>
</dbReference>
<dbReference type="SUPFAM" id="SSF117892">
    <property type="entry name" value="Band 7/SPFH domain"/>
    <property type="match status" value="1"/>
</dbReference>
<dbReference type="InterPro" id="IPR001107">
    <property type="entry name" value="Band_7"/>
</dbReference>
<dbReference type="AlphaFoldDB" id="A0A022PW31"/>
<protein>
    <recommendedName>
        <fullName evidence="1">Band 7 domain-containing protein</fullName>
    </recommendedName>
</protein>
<gene>
    <name evidence="2" type="ORF">MIMGU_mgv1a023541mg</name>
</gene>
<dbReference type="GO" id="GO:0016020">
    <property type="term" value="C:membrane"/>
    <property type="evidence" value="ECO:0007669"/>
    <property type="project" value="InterPro"/>
</dbReference>
<feature type="non-terminal residue" evidence="2">
    <location>
        <position position="206"/>
    </location>
</feature>
<dbReference type="Proteomes" id="UP000030748">
    <property type="component" value="Unassembled WGS sequence"/>
</dbReference>
<feature type="domain" description="Band 7" evidence="1">
    <location>
        <begin position="65"/>
        <end position="206"/>
    </location>
</feature>
<dbReference type="eggNOG" id="KOG2620">
    <property type="taxonomic scope" value="Eukaryota"/>
</dbReference>
<name>A0A022PW31_ERYGU</name>